<sequence>MDEWLKKKRLEEAYFQISENGQKPSEVYLNVGFEDLSHFSFVSKKEFGISPNNLVRSS</sequence>
<dbReference type="Proteomes" id="UP001629260">
    <property type="component" value="Unassembled WGS sequence"/>
</dbReference>
<reference evidence="4 5" key="1">
    <citation type="submission" date="2024-06" db="EMBL/GenBank/DDBJ databases">
        <authorList>
            <person name="Kaempfer P."/>
            <person name="Viver T."/>
        </authorList>
    </citation>
    <scope>NUCLEOTIDE SEQUENCE [LARGE SCALE GENOMIC DNA]</scope>
    <source>
        <strain evidence="4 5">ST-87</strain>
    </source>
</reference>
<dbReference type="EMBL" id="JBELQA010000001">
    <property type="protein sequence ID" value="MFL9829318.1"/>
    <property type="molecule type" value="Genomic_DNA"/>
</dbReference>
<proteinExistence type="predicted"/>
<evidence type="ECO:0000313" key="4">
    <source>
        <dbReference type="EMBL" id="MFL9829318.1"/>
    </source>
</evidence>
<keyword evidence="5" id="KW-1185">Reference proteome</keyword>
<evidence type="ECO:0000259" key="3">
    <source>
        <dbReference type="PROSITE" id="PS01124"/>
    </source>
</evidence>
<accession>A0ABW8XNA7</accession>
<protein>
    <submittedName>
        <fullName evidence="4">AraC family transcriptional regulator</fullName>
    </submittedName>
</protein>
<evidence type="ECO:0000313" key="5">
    <source>
        <dbReference type="Proteomes" id="UP001629260"/>
    </source>
</evidence>
<gene>
    <name evidence="4" type="ORF">ABS764_00505</name>
</gene>
<keyword evidence="2" id="KW-0804">Transcription</keyword>
<evidence type="ECO:0000256" key="2">
    <source>
        <dbReference type="ARBA" id="ARBA00023163"/>
    </source>
</evidence>
<dbReference type="InterPro" id="IPR009057">
    <property type="entry name" value="Homeodomain-like_sf"/>
</dbReference>
<feature type="domain" description="HTH araC/xylS-type" evidence="3">
    <location>
        <begin position="1"/>
        <end position="57"/>
    </location>
</feature>
<dbReference type="SUPFAM" id="SSF46689">
    <property type="entry name" value="Homeodomain-like"/>
    <property type="match status" value="1"/>
</dbReference>
<evidence type="ECO:0000256" key="1">
    <source>
        <dbReference type="ARBA" id="ARBA00023015"/>
    </source>
</evidence>
<keyword evidence="1" id="KW-0805">Transcription regulation</keyword>
<name>A0ABW8XNA7_9FLAO</name>
<dbReference type="PROSITE" id="PS01124">
    <property type="entry name" value="HTH_ARAC_FAMILY_2"/>
    <property type="match status" value="1"/>
</dbReference>
<dbReference type="Gene3D" id="1.10.10.60">
    <property type="entry name" value="Homeodomain-like"/>
    <property type="match status" value="1"/>
</dbReference>
<comment type="caution">
    <text evidence="4">The sequence shown here is derived from an EMBL/GenBank/DDBJ whole genome shotgun (WGS) entry which is preliminary data.</text>
</comment>
<organism evidence="4 5">
    <name type="scientific">Flavobacterium plantiphilum</name>
    <dbReference type="NCBI Taxonomy" id="3163297"/>
    <lineage>
        <taxon>Bacteria</taxon>
        <taxon>Pseudomonadati</taxon>
        <taxon>Bacteroidota</taxon>
        <taxon>Flavobacteriia</taxon>
        <taxon>Flavobacteriales</taxon>
        <taxon>Flavobacteriaceae</taxon>
        <taxon>Flavobacterium</taxon>
    </lineage>
</organism>
<dbReference type="Pfam" id="PF12833">
    <property type="entry name" value="HTH_18"/>
    <property type="match status" value="1"/>
</dbReference>
<dbReference type="InterPro" id="IPR018060">
    <property type="entry name" value="HTH_AraC"/>
</dbReference>